<dbReference type="Proteomes" id="UP000290080">
    <property type="component" value="Segment"/>
</dbReference>
<evidence type="ECO:0000313" key="1">
    <source>
        <dbReference type="EMBL" id="AVO24205.1"/>
    </source>
</evidence>
<evidence type="ECO:0000313" key="2">
    <source>
        <dbReference type="Proteomes" id="UP000290080"/>
    </source>
</evidence>
<dbReference type="RefSeq" id="YP_010052522.1">
    <property type="nucleotide sequence ID" value="NC_054459.1"/>
</dbReference>
<proteinExistence type="predicted"/>
<dbReference type="KEGG" id="vg:64408892"/>
<dbReference type="GeneID" id="64408892"/>
<accession>A0A3S7I6B5</accession>
<name>A0A3S7I6B5_9CAUD</name>
<sequence length="78" mass="8912">MSDREILGWRILLGDQASSFNAPNTGAKFCRIYRTRRRDPRNYLFASKEAAEEVVDGIRFGDGNDYSVVPVYRDGHDV</sequence>
<organism evidence="1 2">
    <name type="scientific">Xanthomonas phage XPV1</name>
    <dbReference type="NCBI Taxonomy" id="2099860"/>
    <lineage>
        <taxon>Viruses</taxon>
        <taxon>Duplodnaviria</taxon>
        <taxon>Heunggongvirae</taxon>
        <taxon>Uroviricota</taxon>
        <taxon>Caudoviricetes</taxon>
        <taxon>Kantovirinae</taxon>
        <taxon>Tsukubavirus</taxon>
        <taxon>Tsukubavirus XPV1</taxon>
    </lineage>
</organism>
<reference evidence="1 2" key="1">
    <citation type="submission" date="2018-02" db="EMBL/GenBank/DDBJ databases">
        <title>Isolation, characterization and comparative genomics of Xanthomonas oryzae pv. oryzae bacteriophages.</title>
        <authorList>
            <person name="Varga I."/>
            <person name="Molnar J."/>
            <person name="Gazdag A."/>
            <person name="Szucs D."/>
            <person name="Doffkay Z."/>
            <person name="Valappil S.K."/>
            <person name="Papp S."/>
            <person name="Pinter R."/>
            <person name="Vera Cruz C.M."/>
            <person name="Ricardo O."/>
            <person name="Vizi T."/>
            <person name="Schneider G."/>
            <person name="Rakhely G."/>
            <person name="Kovacs T."/>
        </authorList>
    </citation>
    <scope>NUCLEOTIDE SEQUENCE [LARGE SCALE GENOMIC DNA]</scope>
</reference>
<keyword evidence="2" id="KW-1185">Reference proteome</keyword>
<protein>
    <submittedName>
        <fullName evidence="1">Uncharacterized protein</fullName>
    </submittedName>
</protein>
<dbReference type="EMBL" id="MG944234">
    <property type="protein sequence ID" value="AVO24205.1"/>
    <property type="molecule type" value="Genomic_DNA"/>
</dbReference>